<dbReference type="Proteomes" id="UP000054560">
    <property type="component" value="Unassembled WGS sequence"/>
</dbReference>
<dbReference type="EMBL" id="KQ247302">
    <property type="protein sequence ID" value="KNC72283.1"/>
    <property type="molecule type" value="Genomic_DNA"/>
</dbReference>
<dbReference type="GeneID" id="25915669"/>
<dbReference type="AlphaFoldDB" id="A0A0L0F837"/>
<evidence type="ECO:0000313" key="1">
    <source>
        <dbReference type="EMBL" id="KNC72283.1"/>
    </source>
</evidence>
<evidence type="ECO:0000313" key="2">
    <source>
        <dbReference type="Proteomes" id="UP000054560"/>
    </source>
</evidence>
<accession>A0A0L0F837</accession>
<protein>
    <submittedName>
        <fullName evidence="1">Uncharacterized protein</fullName>
    </submittedName>
</protein>
<feature type="non-terminal residue" evidence="1">
    <location>
        <position position="1"/>
    </location>
</feature>
<sequence>VAFGEVQSDDRRKVKLDDDGRTVKARPGNIFPMSSALIVDALAVASFLAMLECRTSVGVQLLSRALLEVANSEYTTWRGREGTMGRRVSLLEARCGCFTNL</sequence>
<dbReference type="RefSeq" id="XP_014146185.1">
    <property type="nucleotide sequence ID" value="XM_014290710.1"/>
</dbReference>
<organism evidence="1 2">
    <name type="scientific">Sphaeroforma arctica JP610</name>
    <dbReference type="NCBI Taxonomy" id="667725"/>
    <lineage>
        <taxon>Eukaryota</taxon>
        <taxon>Ichthyosporea</taxon>
        <taxon>Ichthyophonida</taxon>
        <taxon>Sphaeroforma</taxon>
    </lineage>
</organism>
<reference evidence="1 2" key="1">
    <citation type="submission" date="2011-02" db="EMBL/GenBank/DDBJ databases">
        <title>The Genome Sequence of Sphaeroforma arctica JP610.</title>
        <authorList>
            <consortium name="The Broad Institute Genome Sequencing Platform"/>
            <person name="Russ C."/>
            <person name="Cuomo C."/>
            <person name="Young S.K."/>
            <person name="Zeng Q."/>
            <person name="Gargeya S."/>
            <person name="Alvarado L."/>
            <person name="Berlin A."/>
            <person name="Chapman S.B."/>
            <person name="Chen Z."/>
            <person name="Freedman E."/>
            <person name="Gellesch M."/>
            <person name="Goldberg J."/>
            <person name="Griggs A."/>
            <person name="Gujja S."/>
            <person name="Heilman E."/>
            <person name="Heiman D."/>
            <person name="Howarth C."/>
            <person name="Mehta T."/>
            <person name="Neiman D."/>
            <person name="Pearson M."/>
            <person name="Roberts A."/>
            <person name="Saif S."/>
            <person name="Shea T."/>
            <person name="Shenoy N."/>
            <person name="Sisk P."/>
            <person name="Stolte C."/>
            <person name="Sykes S."/>
            <person name="White J."/>
            <person name="Yandava C."/>
            <person name="Burger G."/>
            <person name="Gray M.W."/>
            <person name="Holland P.W.H."/>
            <person name="King N."/>
            <person name="Lang F.B.F."/>
            <person name="Roger A.J."/>
            <person name="Ruiz-Trillo I."/>
            <person name="Haas B."/>
            <person name="Nusbaum C."/>
            <person name="Birren B."/>
        </authorList>
    </citation>
    <scope>NUCLEOTIDE SEQUENCE [LARGE SCALE GENOMIC DNA]</scope>
    <source>
        <strain evidence="1 2">JP610</strain>
    </source>
</reference>
<keyword evidence="2" id="KW-1185">Reference proteome</keyword>
<proteinExistence type="predicted"/>
<name>A0A0L0F837_9EUKA</name>
<feature type="non-terminal residue" evidence="1">
    <location>
        <position position="101"/>
    </location>
</feature>
<gene>
    <name evidence="1" type="ORF">SARC_15165</name>
</gene>